<comment type="caution">
    <text evidence="5">The sequence shown here is derived from an EMBL/GenBank/DDBJ whole genome shotgun (WGS) entry which is preliminary data.</text>
</comment>
<keyword evidence="2" id="KW-0863">Zinc-finger</keyword>
<dbReference type="PANTHER" id="PTHR30313:SF2">
    <property type="entry name" value="DNA PRIMASE"/>
    <property type="match status" value="1"/>
</dbReference>
<protein>
    <recommendedName>
        <fullName evidence="4">Zinc finger CHC2-type domain-containing protein</fullName>
    </recommendedName>
</protein>
<reference evidence="5" key="1">
    <citation type="journal article" date="2015" name="Nature">
        <title>Complex archaea that bridge the gap between prokaryotes and eukaryotes.</title>
        <authorList>
            <person name="Spang A."/>
            <person name="Saw J.H."/>
            <person name="Jorgensen S.L."/>
            <person name="Zaremba-Niedzwiedzka K."/>
            <person name="Martijn J."/>
            <person name="Lind A.E."/>
            <person name="van Eijk R."/>
            <person name="Schleper C."/>
            <person name="Guy L."/>
            <person name="Ettema T.J."/>
        </authorList>
    </citation>
    <scope>NUCLEOTIDE SEQUENCE</scope>
</reference>
<organism evidence="5">
    <name type="scientific">marine sediment metagenome</name>
    <dbReference type="NCBI Taxonomy" id="412755"/>
    <lineage>
        <taxon>unclassified sequences</taxon>
        <taxon>metagenomes</taxon>
        <taxon>ecological metagenomes</taxon>
    </lineage>
</organism>
<dbReference type="EMBL" id="LAZR01019127">
    <property type="protein sequence ID" value="KKL93662.1"/>
    <property type="molecule type" value="Genomic_DNA"/>
</dbReference>
<dbReference type="Gene3D" id="3.90.580.10">
    <property type="entry name" value="Zinc finger, CHC2-type domain"/>
    <property type="match status" value="1"/>
</dbReference>
<dbReference type="AlphaFoldDB" id="A0A0F9J3B6"/>
<feature type="non-terminal residue" evidence="5">
    <location>
        <position position="55"/>
    </location>
</feature>
<sequence length="55" mass="6051">MAGQIPPQFIDELLARVDIVDVIDSRVPLKKAGKNLQACCPFHNEKSPSFTVSPE</sequence>
<dbReference type="GO" id="GO:0006269">
    <property type="term" value="P:DNA replication, synthesis of primer"/>
    <property type="evidence" value="ECO:0007669"/>
    <property type="project" value="TreeGrafter"/>
</dbReference>
<keyword evidence="3" id="KW-0862">Zinc</keyword>
<dbReference type="InterPro" id="IPR050219">
    <property type="entry name" value="DnaG_primase"/>
</dbReference>
<feature type="domain" description="Zinc finger CHC2-type" evidence="4">
    <location>
        <begin position="6"/>
        <end position="54"/>
    </location>
</feature>
<gene>
    <name evidence="5" type="ORF">LCGC14_1872490</name>
</gene>
<accession>A0A0F9J3B6</accession>
<dbReference type="PANTHER" id="PTHR30313">
    <property type="entry name" value="DNA PRIMASE"/>
    <property type="match status" value="1"/>
</dbReference>
<evidence type="ECO:0000256" key="3">
    <source>
        <dbReference type="ARBA" id="ARBA00022833"/>
    </source>
</evidence>
<evidence type="ECO:0000256" key="1">
    <source>
        <dbReference type="ARBA" id="ARBA00022723"/>
    </source>
</evidence>
<evidence type="ECO:0000313" key="5">
    <source>
        <dbReference type="EMBL" id="KKL93662.1"/>
    </source>
</evidence>
<keyword evidence="1" id="KW-0479">Metal-binding</keyword>
<dbReference type="SUPFAM" id="SSF57783">
    <property type="entry name" value="Zinc beta-ribbon"/>
    <property type="match status" value="1"/>
</dbReference>
<dbReference type="InterPro" id="IPR002694">
    <property type="entry name" value="Znf_CHC2"/>
</dbReference>
<evidence type="ECO:0000256" key="2">
    <source>
        <dbReference type="ARBA" id="ARBA00022771"/>
    </source>
</evidence>
<dbReference type="Pfam" id="PF01807">
    <property type="entry name" value="Zn_ribbon_DnaG"/>
    <property type="match status" value="1"/>
</dbReference>
<dbReference type="GO" id="GO:0003677">
    <property type="term" value="F:DNA binding"/>
    <property type="evidence" value="ECO:0007669"/>
    <property type="project" value="InterPro"/>
</dbReference>
<dbReference type="GO" id="GO:0005737">
    <property type="term" value="C:cytoplasm"/>
    <property type="evidence" value="ECO:0007669"/>
    <property type="project" value="TreeGrafter"/>
</dbReference>
<proteinExistence type="predicted"/>
<evidence type="ECO:0000259" key="4">
    <source>
        <dbReference type="Pfam" id="PF01807"/>
    </source>
</evidence>
<dbReference type="InterPro" id="IPR036977">
    <property type="entry name" value="DNA_primase_Znf_CHC2"/>
</dbReference>
<dbReference type="GO" id="GO:0003899">
    <property type="term" value="F:DNA-directed RNA polymerase activity"/>
    <property type="evidence" value="ECO:0007669"/>
    <property type="project" value="InterPro"/>
</dbReference>
<name>A0A0F9J3B6_9ZZZZ</name>
<dbReference type="GO" id="GO:0008270">
    <property type="term" value="F:zinc ion binding"/>
    <property type="evidence" value="ECO:0007669"/>
    <property type="project" value="UniProtKB-KW"/>
</dbReference>